<dbReference type="OrthoDB" id="9758052at2"/>
<evidence type="ECO:0000259" key="4">
    <source>
        <dbReference type="Pfam" id="PF21075"/>
    </source>
</evidence>
<feature type="domain" description="NAD-glutamate dehydrogenase ACT3" evidence="6">
    <location>
        <begin position="547"/>
        <end position="609"/>
    </location>
</feature>
<reference evidence="7 8" key="1">
    <citation type="submission" date="2017-04" db="EMBL/GenBank/DDBJ databases">
        <authorList>
            <person name="Afonso C.L."/>
            <person name="Miller P.J."/>
            <person name="Scott M.A."/>
            <person name="Spackman E."/>
            <person name="Goraichik I."/>
            <person name="Dimitrov K.M."/>
            <person name="Suarez D.L."/>
            <person name="Swayne D.E."/>
        </authorList>
    </citation>
    <scope>NUCLEOTIDE SEQUENCE [LARGE SCALE GENOMIC DNA]</scope>
    <source>
        <strain evidence="7 8">DSM 23236</strain>
    </source>
</reference>
<organism evidence="7 8">
    <name type="scientific">Andreprevotia lacus DSM 23236</name>
    <dbReference type="NCBI Taxonomy" id="1121001"/>
    <lineage>
        <taxon>Bacteria</taxon>
        <taxon>Pseudomonadati</taxon>
        <taxon>Pseudomonadota</taxon>
        <taxon>Betaproteobacteria</taxon>
        <taxon>Neisseriales</taxon>
        <taxon>Chitinibacteraceae</taxon>
        <taxon>Andreprevotia</taxon>
    </lineage>
</organism>
<feature type="domain" description="NAD-specific glutamate dehydrogenase C-terminal" evidence="3">
    <location>
        <begin position="1247"/>
        <end position="1571"/>
    </location>
</feature>
<dbReference type="STRING" id="1121001.SAMN02745857_01715"/>
<dbReference type="Pfam" id="PF21078">
    <property type="entry name" value="GDH_HM3"/>
    <property type="match status" value="1"/>
</dbReference>
<dbReference type="InterPro" id="IPR049059">
    <property type="entry name" value="NAD_Glu_DH_HM1"/>
</dbReference>
<dbReference type="InterPro" id="IPR049058">
    <property type="entry name" value="NAD_Glu_DH_HM2"/>
</dbReference>
<dbReference type="InterPro" id="IPR036291">
    <property type="entry name" value="NAD(P)-bd_dom_sf"/>
</dbReference>
<evidence type="ECO:0000259" key="2">
    <source>
        <dbReference type="Pfam" id="PF05088"/>
    </source>
</evidence>
<dbReference type="GO" id="GO:0006538">
    <property type="term" value="P:L-glutamate catabolic process"/>
    <property type="evidence" value="ECO:0007669"/>
    <property type="project" value="InterPro"/>
</dbReference>
<dbReference type="InterPro" id="IPR024727">
    <property type="entry name" value="NAD_Glu_DH_N_ACT1"/>
</dbReference>
<keyword evidence="8" id="KW-1185">Reference proteome</keyword>
<dbReference type="PANTHER" id="PTHR43403">
    <property type="entry name" value="NAD-SPECIFIC GLUTAMATE DEHYDROGENASE"/>
    <property type="match status" value="1"/>
</dbReference>
<evidence type="ECO:0000313" key="7">
    <source>
        <dbReference type="EMBL" id="SMC23856.1"/>
    </source>
</evidence>
<dbReference type="InterPro" id="IPR046346">
    <property type="entry name" value="Aminoacid_DH-like_N_sf"/>
</dbReference>
<evidence type="ECO:0000313" key="8">
    <source>
        <dbReference type="Proteomes" id="UP000192761"/>
    </source>
</evidence>
<dbReference type="Pfam" id="PF21079">
    <property type="entry name" value="GDH_HM2"/>
    <property type="match status" value="1"/>
</dbReference>
<dbReference type="RefSeq" id="WP_084090371.1">
    <property type="nucleotide sequence ID" value="NZ_FWXD01000008.1"/>
</dbReference>
<proteinExistence type="predicted"/>
<feature type="domain" description="NAD-glutamate dehydrogenase ACT2" evidence="5">
    <location>
        <begin position="391"/>
        <end position="480"/>
    </location>
</feature>
<feature type="domain" description="NAD-glutamate dehydrogenase N-terminal ACT1" evidence="4">
    <location>
        <begin position="26"/>
        <end position="162"/>
    </location>
</feature>
<dbReference type="GO" id="GO:0004069">
    <property type="term" value="F:L-aspartate:2-oxoglutarate aminotransferase activity"/>
    <property type="evidence" value="ECO:0007669"/>
    <property type="project" value="InterPro"/>
</dbReference>
<dbReference type="PANTHER" id="PTHR43403:SF1">
    <property type="entry name" value="NAD-SPECIFIC GLUTAMATE DEHYDROGENASE"/>
    <property type="match status" value="1"/>
</dbReference>
<dbReference type="InterPro" id="IPR049062">
    <property type="entry name" value="NAD_Glu_DH_ACT2"/>
</dbReference>
<dbReference type="EMBL" id="FWXD01000008">
    <property type="protein sequence ID" value="SMC23856.1"/>
    <property type="molecule type" value="Genomic_DNA"/>
</dbReference>
<dbReference type="Pfam" id="PF21074">
    <property type="entry name" value="GDH_C"/>
    <property type="match status" value="1"/>
</dbReference>
<evidence type="ECO:0000259" key="5">
    <source>
        <dbReference type="Pfam" id="PF21076"/>
    </source>
</evidence>
<dbReference type="SUPFAM" id="SSF53223">
    <property type="entry name" value="Aminoacid dehydrogenase-like, N-terminal domain"/>
    <property type="match status" value="1"/>
</dbReference>
<dbReference type="InterPro" id="IPR048381">
    <property type="entry name" value="GDH_C"/>
</dbReference>
<dbReference type="InterPro" id="IPR049064">
    <property type="entry name" value="NAD_Glu_DH_ACT3"/>
</dbReference>
<gene>
    <name evidence="7" type="ORF">SAMN02745857_01715</name>
</gene>
<dbReference type="InterPro" id="IPR007780">
    <property type="entry name" value="NAD_Glu_DH_bac"/>
</dbReference>
<evidence type="ECO:0000256" key="1">
    <source>
        <dbReference type="ARBA" id="ARBA00023002"/>
    </source>
</evidence>
<protein>
    <submittedName>
        <fullName evidence="7">Glutamate dehydrogenase</fullName>
    </submittedName>
</protein>
<dbReference type="PIRSF" id="PIRSF036761">
    <property type="entry name" value="GDH_Mll4104"/>
    <property type="match status" value="1"/>
</dbReference>
<dbReference type="Pfam" id="PF21076">
    <property type="entry name" value="GDH_ACT2"/>
    <property type="match status" value="1"/>
</dbReference>
<dbReference type="Gene3D" id="3.40.50.720">
    <property type="entry name" value="NAD(P)-binding Rossmann-like Domain"/>
    <property type="match status" value="1"/>
</dbReference>
<dbReference type="InterPro" id="IPR049056">
    <property type="entry name" value="NAD_Glu_DH_HM3"/>
</dbReference>
<dbReference type="Pfam" id="PF21073">
    <property type="entry name" value="GDH_HM1"/>
    <property type="match status" value="1"/>
</dbReference>
<dbReference type="Pfam" id="PF21077">
    <property type="entry name" value="GDH_ACT3"/>
    <property type="match status" value="1"/>
</dbReference>
<sequence length="1576" mass="173716">MVANNPVLAALQAYESTLPDNGKQLFSQYYANLPEEDYAERETADWAGAALAHWRFAGRRAKGDFLLRVYNPTLPEHGWQTSHTVVELVLADMPFLVDTVAMALGRLGHNIHLVVHPVLQAVRDADGQLQQLDEHGAAESWMHFEIDRATSAATLKAIHDEISRALSDLHSVVADWPAMNERVNQALTALRSGLPPIPADEVDETVSFLDWLLDGHFVFLGCRDYRFSSDGSSLDLVPGSGLGLLRDRGEGGPSRLYANLPEDLRKLAYAADHLLVLTKADTRSTIHRPVYLDMISLKAIDDSGKVVAELRILGLYTASAYSAPPRQVPILRRKIEQVLQMSQASLSGHRGKALMHVLDTYPREELVEIDVAELARIANGIVGLHERSRVRVFFREDIYRRYVSVMLFVPRDNYTTEVRIKAQELLTRKLGGDGAEFNVLLSDSPLARIHFIVRLPHGHRPSYDARDIEVLMAELAQRWQDELKRQLLQHCGEELGADRFQQYQRAFPAAYCADFPARVAVHDIDALDAALAGNTLLATLSPGNATDTLRWRLKLYRSGEIALSDCLPLLENLGVRVLDERPYALHFDDGKQAWIIDIGLQLPSGTQLESPAARQRLIDAFGAVFAGQADNDGFNRLVLVAGLAWRDVLVLRAYARFLKQIGQKYAVETLAETLLRYPGYAATLTELFNLRLNPAAPQAEAAEALDQSLHALAVAQTSVDDEKILNGFRAAISATVRTNHFQTDGEGQPKSYLSFKLASARIPGIPQPAPLFEIFVFSTDMEGTHLRGGKVARGGLRWSDRREDFRTEVLGLVKAQMVKNSVIVPVGSKGGFIVKNPPAEREAFLAKGVECYKTLIRGMLDLTDNLQDGRIVPPPQVHRLDEDDPYLVVAADKGTATFSDIANGIAHDYGFWLDDAFASGGSVGYDHKKMGITARGAWVSVQRHFSELGIDVAADPITIVGIGDMSGDVFGNGLLRSQAVKLVAAFDHRHIFIDPTPDPARSFAERERLFALPRSSWADYDGTLISEGGGVWPRSAKTIPLSPQVQALLGVQDNELEPSALLQALLKAPVDLLYNGGIGTYVKASTQSHAEANDRSNDALRIDGRDLRCKVVAEGGNLGFTQLGRIEYALAGGRILTDAIDNSAGVDCSDHEVNIKILLGRIVAAGDLTLKQRNQVLADMTDDVGRLVLRDNELQTLALALEASQAMSLLPVHQRFMQRMESEGKLSRRLEYLPGDSQLLERVQNHQALTRPELAVLLAYAKIVLYQDLLASPLPDDARWDSLLVDYFPALLAERFGSRLADHPLRREIIATVLTNHVVNRQGISFVFRLAEETEQTPATVVQAWMAATRLLDSETIALRIEAAAGIAAETRFSLLLALRRHTERATRWALRQPDIVEDGDFARVVAAEFAALAGRQLCVHTPGSALVAWLDAGVGEALAGEVAAREQTGALFDLARDAAERASVGERMALYLGLGELIGFDWLTSAIERLPRDNRWQSLARLAARDDLLDMHAALTGRVWLATTGDVVQRLEQWQLQSGNSLQQWLRMLAELREAAPDLAMISAALRELRGRLVG</sequence>
<dbReference type="SUPFAM" id="SSF51735">
    <property type="entry name" value="NAD(P)-binding Rossmann-fold domains"/>
    <property type="match status" value="1"/>
</dbReference>
<keyword evidence="1" id="KW-0560">Oxidoreductase</keyword>
<dbReference type="GO" id="GO:0004352">
    <property type="term" value="F:glutamate dehydrogenase (NAD+) activity"/>
    <property type="evidence" value="ECO:0007669"/>
    <property type="project" value="InterPro"/>
</dbReference>
<dbReference type="Pfam" id="PF21075">
    <property type="entry name" value="GDH_ACT1"/>
    <property type="match status" value="1"/>
</dbReference>
<evidence type="ECO:0000259" key="6">
    <source>
        <dbReference type="Pfam" id="PF21077"/>
    </source>
</evidence>
<evidence type="ECO:0000259" key="3">
    <source>
        <dbReference type="Pfam" id="PF21074"/>
    </source>
</evidence>
<dbReference type="Proteomes" id="UP000192761">
    <property type="component" value="Unassembled WGS sequence"/>
</dbReference>
<dbReference type="InterPro" id="IPR028971">
    <property type="entry name" value="NAD-GDH_cat"/>
</dbReference>
<feature type="domain" description="NAD-glutamate dehydrogenase catalytic" evidence="2">
    <location>
        <begin position="717"/>
        <end position="1201"/>
    </location>
</feature>
<accession>A0A1W1XIP7</accession>
<name>A0A1W1XIP7_9NEIS</name>
<dbReference type="Pfam" id="PF05088">
    <property type="entry name" value="Bac_GDH_CD"/>
    <property type="match status" value="1"/>
</dbReference>